<sequence>MVLSIVYTSVYWGTVAFIMIWVGLFFLRKKIHESNVSATSQDVAYNQERFGAILDWSVKNIIIHGKPALIISGEFQYWRIPDRSRWETILRLYKSLGLNCVRISFHWGYHSPNQGVYHYNGNRDVSYLLELCEKLRLYVIASPGPYIASDTQAGGIPLWLVANKNIRLRHLHCSFWKKWDPNYYAFSKEWFESLLPLLVPHQITEKSKGCIIAVQLENKLVERQLGFPMAIADELKSLTVASRALGVTVPLLTNDLSDEGSFTSKTNENKNEGFWKGFFLGPGFSLDLYGISKKVVFAPSLIKGADPSTTEEAIWDSWEPSIVSKGFDQTEEKSKVVGAVLSGMPVVISELQAGTANYPTSALTYDDIYSFYGAELTSILLESALSQGSYLTSLYTPYGGTNWGTLGSPDTYTSYDHASCIREYGHISGQYRKLRLSLLFIRSFKECIVNSERDQMPFTTVSEPDIINSCRNDDEVSREKRFHVPQTQSGCRTDLLPKFK</sequence>
<dbReference type="EMBL" id="QTSX02002165">
    <property type="protein sequence ID" value="KAJ9078070.1"/>
    <property type="molecule type" value="Genomic_DNA"/>
</dbReference>
<gene>
    <name evidence="1" type="ORF">DSO57_1010674</name>
</gene>
<comment type="caution">
    <text evidence="1">The sequence shown here is derived from an EMBL/GenBank/DDBJ whole genome shotgun (WGS) entry which is preliminary data.</text>
</comment>
<keyword evidence="2" id="KW-1185">Reference proteome</keyword>
<evidence type="ECO:0000313" key="2">
    <source>
        <dbReference type="Proteomes" id="UP001165960"/>
    </source>
</evidence>
<name>A0ACC2TTH3_9FUNG</name>
<proteinExistence type="predicted"/>
<protein>
    <submittedName>
        <fullName evidence="1">Uncharacterized protein</fullName>
    </submittedName>
</protein>
<accession>A0ACC2TTH3</accession>
<dbReference type="Proteomes" id="UP001165960">
    <property type="component" value="Unassembled WGS sequence"/>
</dbReference>
<organism evidence="1 2">
    <name type="scientific">Entomophthora muscae</name>
    <dbReference type="NCBI Taxonomy" id="34485"/>
    <lineage>
        <taxon>Eukaryota</taxon>
        <taxon>Fungi</taxon>
        <taxon>Fungi incertae sedis</taxon>
        <taxon>Zoopagomycota</taxon>
        <taxon>Entomophthoromycotina</taxon>
        <taxon>Entomophthoromycetes</taxon>
        <taxon>Entomophthorales</taxon>
        <taxon>Entomophthoraceae</taxon>
        <taxon>Entomophthora</taxon>
    </lineage>
</organism>
<evidence type="ECO:0000313" key="1">
    <source>
        <dbReference type="EMBL" id="KAJ9078070.1"/>
    </source>
</evidence>
<reference evidence="1" key="1">
    <citation type="submission" date="2022-04" db="EMBL/GenBank/DDBJ databases">
        <title>Genome of the entomopathogenic fungus Entomophthora muscae.</title>
        <authorList>
            <person name="Elya C."/>
            <person name="Lovett B.R."/>
            <person name="Lee E."/>
            <person name="Macias A.M."/>
            <person name="Hajek A.E."/>
            <person name="De Bivort B.L."/>
            <person name="Kasson M.T."/>
            <person name="De Fine Licht H.H."/>
            <person name="Stajich J.E."/>
        </authorList>
    </citation>
    <scope>NUCLEOTIDE SEQUENCE</scope>
    <source>
        <strain evidence="1">Berkeley</strain>
    </source>
</reference>